<name>A0AAX1G116_VIBPH</name>
<sequence>MPTYQVTYLDTKQTIIDSEAIFMKNLVTAKRSAAHHAPSNTEQVIIKDLMEKVLSHLIVNEGWVDTPSS</sequence>
<evidence type="ECO:0000313" key="2">
    <source>
        <dbReference type="Proteomes" id="UP000464718"/>
    </source>
</evidence>
<dbReference type="RefSeq" id="WP_031855973.1">
    <property type="nucleotide sequence ID" value="NZ_CP034303.1"/>
</dbReference>
<geneLocation type="plasmid" evidence="2">
    <name>pvpsd2016-4</name>
</geneLocation>
<organism evidence="1 2">
    <name type="scientific">Vibrio parahaemolyticus</name>
    <dbReference type="NCBI Taxonomy" id="670"/>
    <lineage>
        <taxon>Bacteria</taxon>
        <taxon>Pseudomonadati</taxon>
        <taxon>Pseudomonadota</taxon>
        <taxon>Gammaproteobacteria</taxon>
        <taxon>Vibrionales</taxon>
        <taxon>Vibrionaceae</taxon>
        <taxon>Vibrio</taxon>
    </lineage>
</organism>
<reference evidence="1 2" key="1">
    <citation type="submission" date="2018-12" db="EMBL/GenBank/DDBJ databases">
        <title>Genomic insights into the evolutionary origins and pathogenicity of five Vibrio parahaemolyticus strains isolated from the shrimp with acute hepatopancreatic necrosis disease (AHPND).</title>
        <authorList>
            <person name="Yang Q."/>
            <person name="Dong X."/>
            <person name="Xie G."/>
            <person name="Fu S."/>
            <person name="Zou P."/>
            <person name="Sun J."/>
            <person name="Wang Y."/>
            <person name="Huang J."/>
        </authorList>
    </citation>
    <scope>NUCLEOTIDE SEQUENCE [LARGE SCALE GENOMIC DNA]</scope>
    <source>
        <strain evidence="1 2">20160303005-1</strain>
        <plasmid evidence="2">pvpsd2016-4</plasmid>
    </source>
</reference>
<accession>A0AAX1G116</accession>
<proteinExistence type="predicted"/>
<gene>
    <name evidence="1" type="ORF">EHC69_28880</name>
</gene>
<protein>
    <submittedName>
        <fullName evidence="1">Uncharacterized protein</fullName>
    </submittedName>
</protein>
<dbReference type="Proteomes" id="UP000464718">
    <property type="component" value="Plasmid pvpsd2016-4"/>
</dbReference>
<dbReference type="EMBL" id="CP034303">
    <property type="protein sequence ID" value="QHH13280.1"/>
    <property type="molecule type" value="Genomic_DNA"/>
</dbReference>
<dbReference type="AlphaFoldDB" id="A0AAX1G116"/>
<evidence type="ECO:0000313" key="1">
    <source>
        <dbReference type="EMBL" id="QHH13280.1"/>
    </source>
</evidence>
<keyword evidence="1" id="KW-0614">Plasmid</keyword>